<evidence type="ECO:0000313" key="3">
    <source>
        <dbReference type="Proteomes" id="UP000499080"/>
    </source>
</evidence>
<dbReference type="SUPFAM" id="SSF53098">
    <property type="entry name" value="Ribonuclease H-like"/>
    <property type="match status" value="1"/>
</dbReference>
<dbReference type="GO" id="GO:0003676">
    <property type="term" value="F:nucleic acid binding"/>
    <property type="evidence" value="ECO:0007669"/>
    <property type="project" value="InterPro"/>
</dbReference>
<dbReference type="PROSITE" id="PS50994">
    <property type="entry name" value="INTEGRASE"/>
    <property type="match status" value="1"/>
</dbReference>
<name>A0A4Y2GKB0_ARAVE</name>
<feature type="domain" description="Integrase catalytic" evidence="1">
    <location>
        <begin position="1"/>
        <end position="53"/>
    </location>
</feature>
<dbReference type="InterPro" id="IPR012337">
    <property type="entry name" value="RNaseH-like_sf"/>
</dbReference>
<evidence type="ECO:0000313" key="2">
    <source>
        <dbReference type="EMBL" id="GBM53179.1"/>
    </source>
</evidence>
<accession>A0A4Y2GKB0</accession>
<gene>
    <name evidence="2" type="ORF">AVEN_198167_1</name>
</gene>
<dbReference type="InterPro" id="IPR050951">
    <property type="entry name" value="Retrovirus_Pol_polyprotein"/>
</dbReference>
<dbReference type="Gene3D" id="3.30.420.10">
    <property type="entry name" value="Ribonuclease H-like superfamily/Ribonuclease H"/>
    <property type="match status" value="1"/>
</dbReference>
<organism evidence="2 3">
    <name type="scientific">Araneus ventricosus</name>
    <name type="common">Orbweaver spider</name>
    <name type="synonym">Epeira ventricosa</name>
    <dbReference type="NCBI Taxonomy" id="182803"/>
    <lineage>
        <taxon>Eukaryota</taxon>
        <taxon>Metazoa</taxon>
        <taxon>Ecdysozoa</taxon>
        <taxon>Arthropoda</taxon>
        <taxon>Chelicerata</taxon>
        <taxon>Arachnida</taxon>
        <taxon>Araneae</taxon>
        <taxon>Araneomorphae</taxon>
        <taxon>Entelegynae</taxon>
        <taxon>Araneoidea</taxon>
        <taxon>Araneidae</taxon>
        <taxon>Araneus</taxon>
    </lineage>
</organism>
<reference evidence="2 3" key="1">
    <citation type="journal article" date="2019" name="Sci. Rep.">
        <title>Orb-weaving spider Araneus ventricosus genome elucidates the spidroin gene catalogue.</title>
        <authorList>
            <person name="Kono N."/>
            <person name="Nakamura H."/>
            <person name="Ohtoshi R."/>
            <person name="Moran D.A.P."/>
            <person name="Shinohara A."/>
            <person name="Yoshida Y."/>
            <person name="Fujiwara M."/>
            <person name="Mori M."/>
            <person name="Tomita M."/>
            <person name="Arakawa K."/>
        </authorList>
    </citation>
    <scope>NUCLEOTIDE SEQUENCE [LARGE SCALE GENOMIC DNA]</scope>
</reference>
<dbReference type="EMBL" id="BGPR01001409">
    <property type="protein sequence ID" value="GBM53179.1"/>
    <property type="molecule type" value="Genomic_DNA"/>
</dbReference>
<proteinExistence type="predicted"/>
<dbReference type="InterPro" id="IPR001584">
    <property type="entry name" value="Integrase_cat-core"/>
</dbReference>
<dbReference type="Proteomes" id="UP000499080">
    <property type="component" value="Unassembled WGS sequence"/>
</dbReference>
<sequence length="126" mass="13974">MGFPKEIQTDEGTSFISNLAVEFAEKFGIKVTRSSVHHPQSNPVESFHRTIKRISKVLSIEAASCRKKLKRPKLLSKGLEKLQDSANEFVRTENALSRFCQVSLKNNVETRINGAGDNGTLSSVLV</sequence>
<protein>
    <recommendedName>
        <fullName evidence="1">Integrase catalytic domain-containing protein</fullName>
    </recommendedName>
</protein>
<keyword evidence="3" id="KW-1185">Reference proteome</keyword>
<dbReference type="PANTHER" id="PTHR37984">
    <property type="entry name" value="PROTEIN CBG26694"/>
    <property type="match status" value="1"/>
</dbReference>
<comment type="caution">
    <text evidence="2">The sequence shown here is derived from an EMBL/GenBank/DDBJ whole genome shotgun (WGS) entry which is preliminary data.</text>
</comment>
<dbReference type="PANTHER" id="PTHR37984:SF15">
    <property type="entry name" value="INTEGRASE CATALYTIC DOMAIN-CONTAINING PROTEIN"/>
    <property type="match status" value="1"/>
</dbReference>
<dbReference type="AlphaFoldDB" id="A0A4Y2GKB0"/>
<dbReference type="InterPro" id="IPR036397">
    <property type="entry name" value="RNaseH_sf"/>
</dbReference>
<evidence type="ECO:0000259" key="1">
    <source>
        <dbReference type="PROSITE" id="PS50994"/>
    </source>
</evidence>
<dbReference type="GO" id="GO:0015074">
    <property type="term" value="P:DNA integration"/>
    <property type="evidence" value="ECO:0007669"/>
    <property type="project" value="InterPro"/>
</dbReference>